<dbReference type="SUPFAM" id="SSF55785">
    <property type="entry name" value="PYP-like sensor domain (PAS domain)"/>
    <property type="match status" value="3"/>
</dbReference>
<dbReference type="Gene3D" id="3.30.565.10">
    <property type="entry name" value="Histidine kinase-like ATPase, C-terminal domain"/>
    <property type="match status" value="1"/>
</dbReference>
<keyword evidence="5" id="KW-0808">Transferase</keyword>
<dbReference type="InterPro" id="IPR000700">
    <property type="entry name" value="PAS-assoc_C"/>
</dbReference>
<gene>
    <name evidence="11" type="ORF">GCM10009867_11830</name>
</gene>
<dbReference type="InterPro" id="IPR001610">
    <property type="entry name" value="PAC"/>
</dbReference>
<dbReference type="Pfam" id="PF00512">
    <property type="entry name" value="HisKA"/>
    <property type="match status" value="1"/>
</dbReference>
<dbReference type="InterPro" id="IPR013656">
    <property type="entry name" value="PAS_4"/>
</dbReference>
<dbReference type="NCBIfam" id="TIGR00229">
    <property type="entry name" value="sensory_box"/>
    <property type="match status" value="2"/>
</dbReference>
<protein>
    <recommendedName>
        <fullName evidence="3">histidine kinase</fullName>
        <ecNumber evidence="3">2.7.13.3</ecNumber>
    </recommendedName>
</protein>
<feature type="domain" description="PAC" evidence="10">
    <location>
        <begin position="90"/>
        <end position="141"/>
    </location>
</feature>
<dbReference type="InterPro" id="IPR035965">
    <property type="entry name" value="PAS-like_dom_sf"/>
</dbReference>
<dbReference type="Pfam" id="PF08447">
    <property type="entry name" value="PAS_3"/>
    <property type="match status" value="1"/>
</dbReference>
<dbReference type="PROSITE" id="PS50109">
    <property type="entry name" value="HIS_KIN"/>
    <property type="match status" value="1"/>
</dbReference>
<evidence type="ECO:0000256" key="4">
    <source>
        <dbReference type="ARBA" id="ARBA00022553"/>
    </source>
</evidence>
<dbReference type="Gene3D" id="1.10.287.130">
    <property type="match status" value="1"/>
</dbReference>
<comment type="caution">
    <text evidence="11">The sequence shown here is derived from an EMBL/GenBank/DDBJ whole genome shotgun (WGS) entry which is preliminary data.</text>
</comment>
<dbReference type="Pfam" id="PF08448">
    <property type="entry name" value="PAS_4"/>
    <property type="match status" value="1"/>
</dbReference>
<dbReference type="Gene3D" id="3.30.450.40">
    <property type="match status" value="1"/>
</dbReference>
<evidence type="ECO:0000313" key="11">
    <source>
        <dbReference type="EMBL" id="GAA2733582.1"/>
    </source>
</evidence>
<proteinExistence type="predicted"/>
<evidence type="ECO:0000256" key="1">
    <source>
        <dbReference type="ARBA" id="ARBA00000085"/>
    </source>
</evidence>
<evidence type="ECO:0000256" key="6">
    <source>
        <dbReference type="ARBA" id="ARBA00022777"/>
    </source>
</evidence>
<dbReference type="PANTHER" id="PTHR43047:SF72">
    <property type="entry name" value="OSMOSENSING HISTIDINE PROTEIN KINASE SLN1"/>
    <property type="match status" value="1"/>
</dbReference>
<dbReference type="SUPFAM" id="SSF55781">
    <property type="entry name" value="GAF domain-like"/>
    <property type="match status" value="1"/>
</dbReference>
<dbReference type="InterPro" id="IPR005467">
    <property type="entry name" value="His_kinase_dom"/>
</dbReference>
<dbReference type="SUPFAM" id="SSF47384">
    <property type="entry name" value="Homodimeric domain of signal transducing histidine kinase"/>
    <property type="match status" value="1"/>
</dbReference>
<dbReference type="InterPro" id="IPR013655">
    <property type="entry name" value="PAS_fold_3"/>
</dbReference>
<reference evidence="11 12" key="1">
    <citation type="journal article" date="2019" name="Int. J. Syst. Evol. Microbiol.">
        <title>The Global Catalogue of Microorganisms (GCM) 10K type strain sequencing project: providing services to taxonomists for standard genome sequencing and annotation.</title>
        <authorList>
            <consortium name="The Broad Institute Genomics Platform"/>
            <consortium name="The Broad Institute Genome Sequencing Center for Infectious Disease"/>
            <person name="Wu L."/>
            <person name="Ma J."/>
        </authorList>
    </citation>
    <scope>NUCLEOTIDE SEQUENCE [LARGE SCALE GENOMIC DNA]</scope>
    <source>
        <strain evidence="11 12">JCM 16378</strain>
    </source>
</reference>
<keyword evidence="6" id="KW-0418">Kinase</keyword>
<comment type="subcellular location">
    <subcellularLocation>
        <location evidence="2">Cell membrane</location>
    </subcellularLocation>
</comment>
<evidence type="ECO:0000259" key="8">
    <source>
        <dbReference type="PROSITE" id="PS50109"/>
    </source>
</evidence>
<evidence type="ECO:0000256" key="5">
    <source>
        <dbReference type="ARBA" id="ARBA00022679"/>
    </source>
</evidence>
<accession>A0ABN3UIT1</accession>
<dbReference type="InterPro" id="IPR036097">
    <property type="entry name" value="HisK_dim/P_sf"/>
</dbReference>
<sequence length="910" mass="96588">MVQVSPTAEHPRAHDVLPEVESQIRRVVTYRAVPGEQGRFLAVAGGVKDVLGATATEILEDDDYWSHHLHPADRDAALRQEEIGFRRGELVSEYRIVRDDGRLVWVLDEANVVDDPVEGRVFDGVFVDVTSLRRSELKVAAHGHLVDMVSGGAGLADCLRPLVRASGEMCMALRCEVVCGGDVLVAIDPSASGSYPDTAGAVEHVRDCGSEEPGTVTIVAVPSADVDDAVDWLCAMSLQAQRMLVDRSRSLRSAALLAATLESTVDGLLVVDEAGHVVGHNQKFATMWQVSPELLEAGDDDAVMASVLDQLVDPSAFVAGVAALYENVGATSFDEIAFKDGRTFERYSQPQLLEGQVVGRVWSFRDVTTDRALQRELATAADALTTQQRVLELLGTAAAAANSAASVEAAVARTLEALCEFGGWDVGHAWLAPRPGTVASTHMWAASAALDDTEFRGVTEASELADLAVVGRAMDSGLPAWGTTKDWGAPQWHRAAESLGLQTAVALPIRVRDVAVGVLEMFSSAVVTEDPAVTDVMSQVGVHLGRSVERHYAEDDLASQAAALQELTDRMGAVLDSVEEGIFGVNGEGVITFVNRAGEDLVRRSRDDILGHTDKDVLRLSGAVSAAGLDPTTARGLPERGAYRRDDGTRFDVEWVVSPMRTGAGAVVIIRDIGRVREVERMKDQFTAMVSHELRTPLTSLRGSLGLLSGGAAGELPAPAARMVELATTSADRLVRLVSDILDAERLRTGRLVLHPAEVSVDDLVAAAALDSEAALKKASVGLSYTPTPVVVGVDADRIVQVLANLLVNASKFSEAGATIDLDVTTDATWATIEVRDHGTGIPAEMVEKIFEPFVQVDATDTRSHQGSGLGLAISRDIVRLHGGDMRAGSGADGGACFTFTLPLAGVADA</sequence>
<dbReference type="Pfam" id="PF02518">
    <property type="entry name" value="HATPase_c"/>
    <property type="match status" value="1"/>
</dbReference>
<dbReference type="EC" id="2.7.13.3" evidence="3"/>
<dbReference type="InterPro" id="IPR003661">
    <property type="entry name" value="HisK_dim/P_dom"/>
</dbReference>
<dbReference type="Proteomes" id="UP001501326">
    <property type="component" value="Unassembled WGS sequence"/>
</dbReference>
<dbReference type="SMART" id="SM00388">
    <property type="entry name" value="HisKA"/>
    <property type="match status" value="1"/>
</dbReference>
<keyword evidence="7" id="KW-0902">Two-component regulatory system</keyword>
<dbReference type="Pfam" id="PF13188">
    <property type="entry name" value="PAS_8"/>
    <property type="match status" value="1"/>
</dbReference>
<dbReference type="InterPro" id="IPR029016">
    <property type="entry name" value="GAF-like_dom_sf"/>
</dbReference>
<dbReference type="CDD" id="cd00082">
    <property type="entry name" value="HisKA"/>
    <property type="match status" value="1"/>
</dbReference>
<dbReference type="PROSITE" id="PS50112">
    <property type="entry name" value="PAS"/>
    <property type="match status" value="1"/>
</dbReference>
<organism evidence="11 12">
    <name type="scientific">Pedococcus aerophilus</name>
    <dbReference type="NCBI Taxonomy" id="436356"/>
    <lineage>
        <taxon>Bacteria</taxon>
        <taxon>Bacillati</taxon>
        <taxon>Actinomycetota</taxon>
        <taxon>Actinomycetes</taxon>
        <taxon>Micrococcales</taxon>
        <taxon>Intrasporangiaceae</taxon>
        <taxon>Pedococcus</taxon>
    </lineage>
</organism>
<keyword evidence="12" id="KW-1185">Reference proteome</keyword>
<evidence type="ECO:0000313" key="12">
    <source>
        <dbReference type="Proteomes" id="UP001501326"/>
    </source>
</evidence>
<feature type="domain" description="PAS" evidence="9">
    <location>
        <begin position="567"/>
        <end position="613"/>
    </location>
</feature>
<dbReference type="PRINTS" id="PR00344">
    <property type="entry name" value="BCTRLSENSOR"/>
</dbReference>
<dbReference type="PANTHER" id="PTHR43047">
    <property type="entry name" value="TWO-COMPONENT HISTIDINE PROTEIN KINASE"/>
    <property type="match status" value="1"/>
</dbReference>
<keyword evidence="4" id="KW-0597">Phosphoprotein</keyword>
<evidence type="ECO:0000259" key="9">
    <source>
        <dbReference type="PROSITE" id="PS50112"/>
    </source>
</evidence>
<dbReference type="SMART" id="SM00086">
    <property type="entry name" value="PAC"/>
    <property type="match status" value="2"/>
</dbReference>
<dbReference type="SUPFAM" id="SSF55874">
    <property type="entry name" value="ATPase domain of HSP90 chaperone/DNA topoisomerase II/histidine kinase"/>
    <property type="match status" value="1"/>
</dbReference>
<dbReference type="EMBL" id="BAAARN010000001">
    <property type="protein sequence ID" value="GAA2733582.1"/>
    <property type="molecule type" value="Genomic_DNA"/>
</dbReference>
<evidence type="ECO:0000256" key="3">
    <source>
        <dbReference type="ARBA" id="ARBA00012438"/>
    </source>
</evidence>
<dbReference type="SMART" id="SM00387">
    <property type="entry name" value="HATPase_c"/>
    <property type="match status" value="1"/>
</dbReference>
<dbReference type="Gene3D" id="3.30.450.20">
    <property type="entry name" value="PAS domain"/>
    <property type="match status" value="3"/>
</dbReference>
<evidence type="ECO:0000259" key="10">
    <source>
        <dbReference type="PROSITE" id="PS50113"/>
    </source>
</evidence>
<dbReference type="InterPro" id="IPR004358">
    <property type="entry name" value="Sig_transdc_His_kin-like_C"/>
</dbReference>
<dbReference type="InterPro" id="IPR000014">
    <property type="entry name" value="PAS"/>
</dbReference>
<dbReference type="InterPro" id="IPR003594">
    <property type="entry name" value="HATPase_dom"/>
</dbReference>
<dbReference type="PROSITE" id="PS50113">
    <property type="entry name" value="PAC"/>
    <property type="match status" value="1"/>
</dbReference>
<dbReference type="CDD" id="cd00130">
    <property type="entry name" value="PAS"/>
    <property type="match status" value="2"/>
</dbReference>
<evidence type="ECO:0000256" key="2">
    <source>
        <dbReference type="ARBA" id="ARBA00004236"/>
    </source>
</evidence>
<evidence type="ECO:0000256" key="7">
    <source>
        <dbReference type="ARBA" id="ARBA00023012"/>
    </source>
</evidence>
<name>A0ABN3UIT1_9MICO</name>
<dbReference type="InterPro" id="IPR036890">
    <property type="entry name" value="HATPase_C_sf"/>
</dbReference>
<comment type="catalytic activity">
    <reaction evidence="1">
        <text>ATP + protein L-histidine = ADP + protein N-phospho-L-histidine.</text>
        <dbReference type="EC" id="2.7.13.3"/>
    </reaction>
</comment>
<feature type="domain" description="Histidine kinase" evidence="8">
    <location>
        <begin position="689"/>
        <end position="906"/>
    </location>
</feature>
<dbReference type="SMART" id="SM00091">
    <property type="entry name" value="PAS"/>
    <property type="match status" value="2"/>
</dbReference>